<evidence type="ECO:0000313" key="3">
    <source>
        <dbReference type="Proteomes" id="UP000199302"/>
    </source>
</evidence>
<dbReference type="EMBL" id="FOYI01000001">
    <property type="protein sequence ID" value="SFQ97307.1"/>
    <property type="molecule type" value="Genomic_DNA"/>
</dbReference>
<gene>
    <name evidence="2" type="ORF">SAMN04515673_101460</name>
</gene>
<name>A0A1I6CW54_9RHOB</name>
<feature type="signal peptide" evidence="1">
    <location>
        <begin position="1"/>
        <end position="37"/>
    </location>
</feature>
<accession>A0A1I6CW54</accession>
<proteinExistence type="predicted"/>
<keyword evidence="3" id="KW-1185">Reference proteome</keyword>
<protein>
    <recommendedName>
        <fullName evidence="4">VPLPA-CTERM protein sorting domain-containing protein</fullName>
    </recommendedName>
</protein>
<feature type="chain" id="PRO_5011751224" description="VPLPA-CTERM protein sorting domain-containing protein" evidence="1">
    <location>
        <begin position="38"/>
        <end position="213"/>
    </location>
</feature>
<reference evidence="2 3" key="1">
    <citation type="submission" date="2016-10" db="EMBL/GenBank/DDBJ databases">
        <authorList>
            <person name="de Groot N.N."/>
        </authorList>
    </citation>
    <scope>NUCLEOTIDE SEQUENCE [LARGE SCALE GENOMIC DNA]</scope>
    <source>
        <strain evidence="3">KMM 9023,NRIC 0796,JCM 17311,KCTC 23692</strain>
    </source>
</reference>
<evidence type="ECO:0000313" key="2">
    <source>
        <dbReference type="EMBL" id="SFQ97307.1"/>
    </source>
</evidence>
<sequence>MVFSEKYSFYINGLRRFTERLALPAIAALGIAGGASAATLDSVAISATPFYTSPDLLDVVAGDDGSGNKSFEAIDLALFQMGAYLDYDDADESILAASDPFDFFVDESGALAEGSALDFAFDAVGDTMRILYDLSVNSFTADEFAVVHLIFDSGVIGSMTDIGSLDGELVGAVVYGANAATVIPLPATLPLALAGLGGLAFAGRRASRPLGRS</sequence>
<organism evidence="2 3">
    <name type="scientific">Poseidonocella sedimentorum</name>
    <dbReference type="NCBI Taxonomy" id="871652"/>
    <lineage>
        <taxon>Bacteria</taxon>
        <taxon>Pseudomonadati</taxon>
        <taxon>Pseudomonadota</taxon>
        <taxon>Alphaproteobacteria</taxon>
        <taxon>Rhodobacterales</taxon>
        <taxon>Roseobacteraceae</taxon>
        <taxon>Poseidonocella</taxon>
    </lineage>
</organism>
<dbReference type="AlphaFoldDB" id="A0A1I6CW54"/>
<evidence type="ECO:0000256" key="1">
    <source>
        <dbReference type="SAM" id="SignalP"/>
    </source>
</evidence>
<evidence type="ECO:0008006" key="4">
    <source>
        <dbReference type="Google" id="ProtNLM"/>
    </source>
</evidence>
<keyword evidence="1" id="KW-0732">Signal</keyword>
<dbReference type="STRING" id="871652.SAMN04515673_101460"/>
<dbReference type="Proteomes" id="UP000199302">
    <property type="component" value="Unassembled WGS sequence"/>
</dbReference>